<evidence type="ECO:0000256" key="8">
    <source>
        <dbReference type="ARBA" id="ARBA00022827"/>
    </source>
</evidence>
<comment type="subcellular location">
    <subcellularLocation>
        <location evidence="13">Cytoplasm</location>
    </subcellularLocation>
</comment>
<dbReference type="SUPFAM" id="SSF46977">
    <property type="entry name" value="Succinate dehydrogenase/fumarate reductase flavoprotein C-terminal domain"/>
    <property type="match status" value="1"/>
</dbReference>
<feature type="domain" description="FAD-dependent oxidoreductase 2 FAD-binding" evidence="14">
    <location>
        <begin position="23"/>
        <end position="401"/>
    </location>
</feature>
<dbReference type="InterPro" id="IPR027477">
    <property type="entry name" value="Succ_DH/fumarate_Rdtase_cat_sf"/>
</dbReference>
<name>A0ABV8LDX7_9ACTN</name>
<keyword evidence="17" id="KW-1185">Reference proteome</keyword>
<dbReference type="Gene3D" id="3.50.50.60">
    <property type="entry name" value="FAD/NAD(P)-binding domain"/>
    <property type="match status" value="1"/>
</dbReference>
<dbReference type="PRINTS" id="PR00411">
    <property type="entry name" value="PNDRDTASEI"/>
</dbReference>
<evidence type="ECO:0000313" key="16">
    <source>
        <dbReference type="EMBL" id="MFC4129101.1"/>
    </source>
</evidence>
<dbReference type="InterPro" id="IPR036188">
    <property type="entry name" value="FAD/NAD-bd_sf"/>
</dbReference>
<keyword evidence="8 13" id="KW-0274">FAD</keyword>
<dbReference type="EC" id="1.4.3.16" evidence="4 12"/>
<comment type="cofactor">
    <cofactor evidence="1 13">
        <name>FAD</name>
        <dbReference type="ChEBI" id="CHEBI:57692"/>
    </cofactor>
</comment>
<reference evidence="17" key="1">
    <citation type="journal article" date="2019" name="Int. J. Syst. Evol. Microbiol.">
        <title>The Global Catalogue of Microorganisms (GCM) 10K type strain sequencing project: providing services to taxonomists for standard genome sequencing and annotation.</title>
        <authorList>
            <consortium name="The Broad Institute Genomics Platform"/>
            <consortium name="The Broad Institute Genome Sequencing Center for Infectious Disease"/>
            <person name="Wu L."/>
            <person name="Ma J."/>
        </authorList>
    </citation>
    <scope>NUCLEOTIDE SEQUENCE [LARGE SCALE GENOMIC DNA]</scope>
    <source>
        <strain evidence="17">CGMCC 4.7289</strain>
    </source>
</reference>
<dbReference type="PANTHER" id="PTHR42716">
    <property type="entry name" value="L-ASPARTATE OXIDASE"/>
    <property type="match status" value="1"/>
</dbReference>
<evidence type="ECO:0000256" key="13">
    <source>
        <dbReference type="RuleBase" id="RU362049"/>
    </source>
</evidence>
<dbReference type="SUPFAM" id="SSF51905">
    <property type="entry name" value="FAD/NAD(P)-binding domain"/>
    <property type="match status" value="1"/>
</dbReference>
<dbReference type="EMBL" id="JBHSAY010000003">
    <property type="protein sequence ID" value="MFC4129101.1"/>
    <property type="molecule type" value="Genomic_DNA"/>
</dbReference>
<dbReference type="NCBIfam" id="NF005701">
    <property type="entry name" value="PRK07512.1"/>
    <property type="match status" value="1"/>
</dbReference>
<dbReference type="InterPro" id="IPR003953">
    <property type="entry name" value="FAD-dep_OxRdtase_2_FAD-bd"/>
</dbReference>
<dbReference type="PIRSF" id="PIRSF000171">
    <property type="entry name" value="SDHA_APRA_LASPO"/>
    <property type="match status" value="1"/>
</dbReference>
<sequence length="547" mass="57640">MPDTVGLPARLPAPEPGWAESTDVVVIGSGVAGLTTALHLREAGLHVTVVTKVNIDDGSTRWAQGGIAAVLDPFDSPAAHAEDTKVAGVGLCDPAAVEVLVTEGPDRVRELIRWGTQFDRNPDGSLMLTREGGHHANRIVHAGGDATGAEVQRALHTAVHRDPWIRLVEHALVLDLLRDSTGRACGITLHVLGEGRPDGVGAIHARAVVLATGGMGQIFAATTNPVVSTGDGVALALRAGATVTDLEFVQFHPTALYLRGSGSAQQPLVSEALRGEGAYLVDGDGKRFMVGQHELAELAPRDIVAKGIHRQLLASGAEHVYLDARHVERVTERFPTITAYCRAAGVDPAQDLIPVAPAAHYASGGVRTDLHGRTSIPGLYACGEVACTGVHGANRLASNSLLEGLVFSRRIAADIAAEKPDFADPVNAHEVPGGEPPSSEGEATWRANLQLAMSRGAGVLRTAAGLAEAQAVLAELATRTPRRGTDGWELTNLLTVASALVRAASLREETRGCHWREDHPQAEESWRGHLLARLADGGVTDDWEPMR</sequence>
<dbReference type="InterPro" id="IPR037099">
    <property type="entry name" value="Fum_R/Succ_DH_flav-like_C_sf"/>
</dbReference>
<dbReference type="SUPFAM" id="SSF56425">
    <property type="entry name" value="Succinate dehydrogenase/fumarate reductase flavoprotein, catalytic domain"/>
    <property type="match status" value="1"/>
</dbReference>
<dbReference type="NCBIfam" id="NF005867">
    <property type="entry name" value="PRK07804.1"/>
    <property type="match status" value="1"/>
</dbReference>
<evidence type="ECO:0000256" key="9">
    <source>
        <dbReference type="ARBA" id="ARBA00023002"/>
    </source>
</evidence>
<evidence type="ECO:0000256" key="11">
    <source>
        <dbReference type="ARBA" id="ARBA00048305"/>
    </source>
</evidence>
<accession>A0ABV8LDX7</accession>
<comment type="catalytic activity">
    <reaction evidence="11">
        <text>L-aspartate + O2 = iminosuccinate + H2O2</text>
        <dbReference type="Rhea" id="RHEA:25876"/>
        <dbReference type="ChEBI" id="CHEBI:15379"/>
        <dbReference type="ChEBI" id="CHEBI:16240"/>
        <dbReference type="ChEBI" id="CHEBI:29991"/>
        <dbReference type="ChEBI" id="CHEBI:77875"/>
        <dbReference type="EC" id="1.4.3.16"/>
    </reaction>
    <physiologicalReaction direction="left-to-right" evidence="11">
        <dbReference type="Rhea" id="RHEA:25877"/>
    </physiologicalReaction>
</comment>
<comment type="function">
    <text evidence="10">Catalyzes the oxidation of L-aspartate to iminoaspartate, the first step in the de novo biosynthesis of NAD(+).</text>
</comment>
<evidence type="ECO:0000259" key="14">
    <source>
        <dbReference type="Pfam" id="PF00890"/>
    </source>
</evidence>
<comment type="pathway">
    <text evidence="2 13">Cofactor biosynthesis; NAD(+) biosynthesis; iminoaspartate from L-aspartate (oxidase route): step 1/1.</text>
</comment>
<gene>
    <name evidence="16" type="ORF">ACFOZ4_00550</name>
</gene>
<protein>
    <recommendedName>
        <fullName evidence="5 12">L-aspartate oxidase</fullName>
        <ecNumber evidence="4 12">1.4.3.16</ecNumber>
    </recommendedName>
</protein>
<evidence type="ECO:0000256" key="2">
    <source>
        <dbReference type="ARBA" id="ARBA00004950"/>
    </source>
</evidence>
<dbReference type="RefSeq" id="WP_253758731.1">
    <property type="nucleotide sequence ID" value="NZ_JAMZDZ010000001.1"/>
</dbReference>
<dbReference type="Proteomes" id="UP001595816">
    <property type="component" value="Unassembled WGS sequence"/>
</dbReference>
<evidence type="ECO:0000256" key="10">
    <source>
        <dbReference type="ARBA" id="ARBA00029426"/>
    </source>
</evidence>
<evidence type="ECO:0000256" key="12">
    <source>
        <dbReference type="NCBIfam" id="TIGR00551"/>
    </source>
</evidence>
<keyword evidence="6 13" id="KW-0285">Flavoprotein</keyword>
<evidence type="ECO:0000256" key="6">
    <source>
        <dbReference type="ARBA" id="ARBA00022630"/>
    </source>
</evidence>
<dbReference type="InterPro" id="IPR005288">
    <property type="entry name" value="NadB"/>
</dbReference>
<evidence type="ECO:0000256" key="5">
    <source>
        <dbReference type="ARBA" id="ARBA00021901"/>
    </source>
</evidence>
<evidence type="ECO:0000256" key="4">
    <source>
        <dbReference type="ARBA" id="ARBA00012173"/>
    </source>
</evidence>
<dbReference type="Pfam" id="PF00890">
    <property type="entry name" value="FAD_binding_2"/>
    <property type="match status" value="1"/>
</dbReference>
<evidence type="ECO:0000313" key="17">
    <source>
        <dbReference type="Proteomes" id="UP001595816"/>
    </source>
</evidence>
<dbReference type="Gene3D" id="1.20.58.100">
    <property type="entry name" value="Fumarate reductase/succinate dehydrogenase flavoprotein-like, C-terminal domain"/>
    <property type="match status" value="1"/>
</dbReference>
<proteinExistence type="inferred from homology"/>
<comment type="similarity">
    <text evidence="3 13">Belongs to the FAD-dependent oxidoreductase 2 family. NadB subfamily.</text>
</comment>
<evidence type="ECO:0000256" key="1">
    <source>
        <dbReference type="ARBA" id="ARBA00001974"/>
    </source>
</evidence>
<keyword evidence="9 13" id="KW-0560">Oxidoreductase</keyword>
<comment type="caution">
    <text evidence="16">The sequence shown here is derived from an EMBL/GenBank/DDBJ whole genome shotgun (WGS) entry which is preliminary data.</text>
</comment>
<keyword evidence="7 13" id="KW-0662">Pyridine nucleotide biosynthesis</keyword>
<dbReference type="Pfam" id="PF02910">
    <property type="entry name" value="Succ_DH_flav_C"/>
    <property type="match status" value="1"/>
</dbReference>
<dbReference type="NCBIfam" id="TIGR00551">
    <property type="entry name" value="nadB"/>
    <property type="match status" value="1"/>
</dbReference>
<evidence type="ECO:0000259" key="15">
    <source>
        <dbReference type="Pfam" id="PF02910"/>
    </source>
</evidence>
<dbReference type="PANTHER" id="PTHR42716:SF2">
    <property type="entry name" value="L-ASPARTATE OXIDASE, CHLOROPLASTIC"/>
    <property type="match status" value="1"/>
</dbReference>
<dbReference type="InterPro" id="IPR015939">
    <property type="entry name" value="Fum_Rdtase/Succ_DH_flav-like_C"/>
</dbReference>
<dbReference type="PRINTS" id="PR00368">
    <property type="entry name" value="FADPNR"/>
</dbReference>
<evidence type="ECO:0000256" key="7">
    <source>
        <dbReference type="ARBA" id="ARBA00022642"/>
    </source>
</evidence>
<evidence type="ECO:0000256" key="3">
    <source>
        <dbReference type="ARBA" id="ARBA00008562"/>
    </source>
</evidence>
<feature type="domain" description="Fumarate reductase/succinate dehydrogenase flavoprotein-like C-terminal" evidence="15">
    <location>
        <begin position="446"/>
        <end position="540"/>
    </location>
</feature>
<dbReference type="Gene3D" id="3.90.700.10">
    <property type="entry name" value="Succinate dehydrogenase/fumarate reductase flavoprotein, catalytic domain"/>
    <property type="match status" value="1"/>
</dbReference>
<dbReference type="GO" id="GO:0008734">
    <property type="term" value="F:L-aspartate oxidase activity"/>
    <property type="evidence" value="ECO:0007669"/>
    <property type="project" value="UniProtKB-EC"/>
</dbReference>
<organism evidence="16 17">
    <name type="scientific">Hamadaea flava</name>
    <dbReference type="NCBI Taxonomy" id="1742688"/>
    <lineage>
        <taxon>Bacteria</taxon>
        <taxon>Bacillati</taxon>
        <taxon>Actinomycetota</taxon>
        <taxon>Actinomycetes</taxon>
        <taxon>Micromonosporales</taxon>
        <taxon>Micromonosporaceae</taxon>
        <taxon>Hamadaea</taxon>
    </lineage>
</organism>